<keyword evidence="5 7" id="KW-1133">Transmembrane helix</keyword>
<feature type="transmembrane region" description="Helical" evidence="7">
    <location>
        <begin position="56"/>
        <end position="76"/>
    </location>
</feature>
<accession>A0A7Z0GLG4</accession>
<dbReference type="RefSeq" id="WP_179540826.1">
    <property type="nucleotide sequence ID" value="NZ_BAAALL010000004.1"/>
</dbReference>
<feature type="transmembrane region" description="Helical" evidence="7">
    <location>
        <begin position="172"/>
        <end position="194"/>
    </location>
</feature>
<feature type="transmembrane region" description="Helical" evidence="7">
    <location>
        <begin position="239"/>
        <end position="261"/>
    </location>
</feature>
<evidence type="ECO:0000256" key="3">
    <source>
        <dbReference type="ARBA" id="ARBA00022519"/>
    </source>
</evidence>
<comment type="caution">
    <text evidence="9">The sequence shown here is derived from an EMBL/GenBank/DDBJ whole genome shotgun (WGS) entry which is preliminary data.</text>
</comment>
<dbReference type="GO" id="GO:0005886">
    <property type="term" value="C:plasma membrane"/>
    <property type="evidence" value="ECO:0007669"/>
    <property type="project" value="UniProtKB-SubCell"/>
</dbReference>
<proteinExistence type="predicted"/>
<dbReference type="PANTHER" id="PTHR33362">
    <property type="entry name" value="SIALIC ACID TRAP TRANSPORTER PERMEASE PROTEIN SIAT-RELATED"/>
    <property type="match status" value="1"/>
</dbReference>
<keyword evidence="4 7" id="KW-0812">Transmembrane</keyword>
<evidence type="ECO:0000256" key="6">
    <source>
        <dbReference type="ARBA" id="ARBA00023136"/>
    </source>
</evidence>
<gene>
    <name evidence="9" type="ORF">HNR09_000737</name>
</gene>
<feature type="transmembrane region" description="Helical" evidence="7">
    <location>
        <begin position="359"/>
        <end position="377"/>
    </location>
</feature>
<dbReference type="EMBL" id="JACCFY010000001">
    <property type="protein sequence ID" value="NYJ77326.1"/>
    <property type="molecule type" value="Genomic_DNA"/>
</dbReference>
<dbReference type="GO" id="GO:0022857">
    <property type="term" value="F:transmembrane transporter activity"/>
    <property type="evidence" value="ECO:0007669"/>
    <property type="project" value="TreeGrafter"/>
</dbReference>
<evidence type="ECO:0000256" key="7">
    <source>
        <dbReference type="SAM" id="Phobius"/>
    </source>
</evidence>
<dbReference type="Proteomes" id="UP000535437">
    <property type="component" value="Unassembled WGS sequence"/>
</dbReference>
<dbReference type="AlphaFoldDB" id="A0A7Z0GLG4"/>
<dbReference type="InterPro" id="IPR004681">
    <property type="entry name" value="TRAP_DctM"/>
</dbReference>
<feature type="domain" description="TRAP C4-dicarboxylate transport system permease DctM subunit" evidence="8">
    <location>
        <begin position="8"/>
        <end position="421"/>
    </location>
</feature>
<protein>
    <submittedName>
        <fullName evidence="9">Tripartite ATP-independent transporter DctM subunit</fullName>
    </submittedName>
</protein>
<feature type="transmembrane region" description="Helical" evidence="7">
    <location>
        <begin position="214"/>
        <end position="233"/>
    </location>
</feature>
<evidence type="ECO:0000313" key="10">
    <source>
        <dbReference type="Proteomes" id="UP000535437"/>
    </source>
</evidence>
<keyword evidence="6 7" id="KW-0472">Membrane</keyword>
<feature type="transmembrane region" description="Helical" evidence="7">
    <location>
        <begin position="319"/>
        <end position="352"/>
    </location>
</feature>
<keyword evidence="3" id="KW-0997">Cell inner membrane</keyword>
<evidence type="ECO:0000313" key="9">
    <source>
        <dbReference type="EMBL" id="NYJ77326.1"/>
    </source>
</evidence>
<feature type="transmembrane region" description="Helical" evidence="7">
    <location>
        <begin position="281"/>
        <end position="299"/>
    </location>
</feature>
<evidence type="ECO:0000256" key="4">
    <source>
        <dbReference type="ARBA" id="ARBA00022692"/>
    </source>
</evidence>
<reference evidence="9 10" key="1">
    <citation type="submission" date="2020-07" db="EMBL/GenBank/DDBJ databases">
        <title>Sequencing the genomes of 1000 actinobacteria strains.</title>
        <authorList>
            <person name="Klenk H.-P."/>
        </authorList>
    </citation>
    <scope>NUCLEOTIDE SEQUENCE [LARGE SCALE GENOMIC DNA]</scope>
    <source>
        <strain evidence="9 10">DSM 15475</strain>
    </source>
</reference>
<evidence type="ECO:0000256" key="5">
    <source>
        <dbReference type="ARBA" id="ARBA00022989"/>
    </source>
</evidence>
<feature type="transmembrane region" description="Helical" evidence="7">
    <location>
        <begin position="97"/>
        <end position="125"/>
    </location>
</feature>
<comment type="subcellular location">
    <subcellularLocation>
        <location evidence="1">Cell inner membrane</location>
        <topology evidence="1">Multi-pass membrane protein</topology>
    </subcellularLocation>
</comment>
<keyword evidence="10" id="KW-1185">Reference proteome</keyword>
<keyword evidence="2" id="KW-1003">Cell membrane</keyword>
<dbReference type="Pfam" id="PF06808">
    <property type="entry name" value="DctM"/>
    <property type="match status" value="1"/>
</dbReference>
<name>A0A7Z0GLG4_9MICC</name>
<dbReference type="NCBIfam" id="TIGR00786">
    <property type="entry name" value="dctM"/>
    <property type="match status" value="1"/>
</dbReference>
<evidence type="ECO:0000259" key="8">
    <source>
        <dbReference type="Pfam" id="PF06808"/>
    </source>
</evidence>
<evidence type="ECO:0000256" key="2">
    <source>
        <dbReference type="ARBA" id="ARBA00022475"/>
    </source>
</evidence>
<evidence type="ECO:0000256" key="1">
    <source>
        <dbReference type="ARBA" id="ARBA00004429"/>
    </source>
</evidence>
<dbReference type="InterPro" id="IPR010656">
    <property type="entry name" value="DctM"/>
</dbReference>
<dbReference type="PANTHER" id="PTHR33362:SF4">
    <property type="entry name" value="2,3-DIKETO-L-GULONATE TRAP TRANSPORTER LARGE PERMEASE PROTEIN YIAN"/>
    <property type="match status" value="1"/>
</dbReference>
<sequence>MPALAQMFGYLFGAIAIGVPIAFALLFCAMVTGMQLGSAADSQVMAAQLMRGTDSIAMMALPFFILTGELMNRGGLTHRIIDLCKATVGRVRGGLGYVTIIACLLFGSLVGSAVASTAALGAILIPMMAKAGYDRARSTALTASANLVTPVMPPSVPLIVYGATAGVSIQSLFLGGLAPALYLTLTMCAVWFVISRTKENVQEAPTEPPTFTELSKLALGAFWALLLPVIILVGLRGGVFTATEAGVVAVVYATIVGGVIYRELSIRTLFEALRSTAKMSAVVMFLAAAAQVLAYYMTISGLPDIITDTFSGLADNPTLLVISLMLFVILIGTVLDVIPTILIVTPIVVPLLEAADVDLVYFGIIFTLANVIGLITPPVGPSLNVACAVGKVKIDHVIRPVLPYLLAQTSLVLLMGLFPEMIMVPLEWLSP</sequence>
<feature type="transmembrane region" description="Helical" evidence="7">
    <location>
        <begin position="397"/>
        <end position="418"/>
    </location>
</feature>
<organism evidence="9 10">
    <name type="scientific">Nesterenkonia xinjiangensis</name>
    <dbReference type="NCBI Taxonomy" id="225327"/>
    <lineage>
        <taxon>Bacteria</taxon>
        <taxon>Bacillati</taxon>
        <taxon>Actinomycetota</taxon>
        <taxon>Actinomycetes</taxon>
        <taxon>Micrococcales</taxon>
        <taxon>Micrococcaceae</taxon>
        <taxon>Nesterenkonia</taxon>
    </lineage>
</organism>
<dbReference type="PIRSF" id="PIRSF006066">
    <property type="entry name" value="HI0050"/>
    <property type="match status" value="1"/>
</dbReference>